<protein>
    <submittedName>
        <fullName evidence="1">Uncharacterized protein</fullName>
    </submittedName>
</protein>
<comment type="caution">
    <text evidence="1">The sequence shown here is derived from an EMBL/GenBank/DDBJ whole genome shotgun (WGS) entry which is preliminary data.</text>
</comment>
<dbReference type="EMBL" id="LAZR01000117">
    <property type="protein sequence ID" value="KKN89608.1"/>
    <property type="molecule type" value="Genomic_DNA"/>
</dbReference>
<sequence>MYRPRRQWAWNEAAEKVYEEKRARLAEQGHVTDEEVCALFLAKGITGFEPQDVKPAMMDAICESPLEAVLRSLS</sequence>
<organism evidence="1">
    <name type="scientific">marine sediment metagenome</name>
    <dbReference type="NCBI Taxonomy" id="412755"/>
    <lineage>
        <taxon>unclassified sequences</taxon>
        <taxon>metagenomes</taxon>
        <taxon>ecological metagenomes</taxon>
    </lineage>
</organism>
<reference evidence="1" key="1">
    <citation type="journal article" date="2015" name="Nature">
        <title>Complex archaea that bridge the gap between prokaryotes and eukaryotes.</title>
        <authorList>
            <person name="Spang A."/>
            <person name="Saw J.H."/>
            <person name="Jorgensen S.L."/>
            <person name="Zaremba-Niedzwiedzka K."/>
            <person name="Martijn J."/>
            <person name="Lind A.E."/>
            <person name="van Eijk R."/>
            <person name="Schleper C."/>
            <person name="Guy L."/>
            <person name="Ettema T.J."/>
        </authorList>
    </citation>
    <scope>NUCLEOTIDE SEQUENCE</scope>
</reference>
<name>A0A0F9XCX0_9ZZZZ</name>
<gene>
    <name evidence="1" type="ORF">LCGC14_0237400</name>
</gene>
<accession>A0A0F9XCX0</accession>
<evidence type="ECO:0000313" key="1">
    <source>
        <dbReference type="EMBL" id="KKN89608.1"/>
    </source>
</evidence>
<dbReference type="AlphaFoldDB" id="A0A0F9XCX0"/>
<proteinExistence type="predicted"/>